<proteinExistence type="predicted"/>
<organism evidence="1 2">
    <name type="scientific">Aspergillus chevalieri</name>
    <name type="common">Eurotium chevalieri</name>
    <dbReference type="NCBI Taxonomy" id="182096"/>
    <lineage>
        <taxon>Eukaryota</taxon>
        <taxon>Fungi</taxon>
        <taxon>Dikarya</taxon>
        <taxon>Ascomycota</taxon>
        <taxon>Pezizomycotina</taxon>
        <taxon>Eurotiomycetes</taxon>
        <taxon>Eurotiomycetidae</taxon>
        <taxon>Eurotiales</taxon>
        <taxon>Aspergillaceae</taxon>
        <taxon>Aspergillus</taxon>
        <taxon>Aspergillus subgen. Aspergillus</taxon>
    </lineage>
</organism>
<dbReference type="KEGG" id="ache:ACHE_70612S"/>
<dbReference type="RefSeq" id="XP_043140291.1">
    <property type="nucleotide sequence ID" value="XM_043282965.1"/>
</dbReference>
<gene>
    <name evidence="1" type="ORF">ACHE_70612S</name>
</gene>
<keyword evidence="2" id="KW-1185">Reference proteome</keyword>
<evidence type="ECO:0000313" key="1">
    <source>
        <dbReference type="EMBL" id="BCR91769.1"/>
    </source>
</evidence>
<accession>A0A7R7VVV8</accession>
<dbReference type="AlphaFoldDB" id="A0A7R7VVV8"/>
<evidence type="ECO:0000313" key="2">
    <source>
        <dbReference type="Proteomes" id="UP000637239"/>
    </source>
</evidence>
<reference evidence="1" key="2">
    <citation type="submission" date="2021-02" db="EMBL/GenBank/DDBJ databases">
        <title>Aspergillus chevalieri M1 genome sequence.</title>
        <authorList>
            <person name="Kadooka C."/>
            <person name="Mori K."/>
            <person name="Futagami T."/>
        </authorList>
    </citation>
    <scope>NUCLEOTIDE SEQUENCE</scope>
    <source>
        <strain evidence="1">M1</strain>
    </source>
</reference>
<sequence length="182" mass="19576">MGFRQIIDKCTDLPSRTHLSSVFQYQQFSGGEKLAPGRSIPVEGILKCAPGFICPAPDDCGLSILATPVNSQNVVRMEMIFSNHAMARGFADDAMKRLALKIEMIARDVEASLSVEELYAQETRIPLTELPTLNGDVNGSLVEGVVNGINGTTAGANGVHEEPGEDHFVKEDISLLASMPMS</sequence>
<dbReference type="EMBL" id="AP024422">
    <property type="protein sequence ID" value="BCR91769.1"/>
    <property type="molecule type" value="Genomic_DNA"/>
</dbReference>
<protein>
    <submittedName>
        <fullName evidence="1">Uncharacterized protein</fullName>
    </submittedName>
</protein>
<dbReference type="GeneID" id="66986127"/>
<dbReference type="Proteomes" id="UP000637239">
    <property type="component" value="Chromosome 7"/>
</dbReference>
<name>A0A7R7VVV8_ASPCH</name>
<reference evidence="1" key="1">
    <citation type="submission" date="2021-01" db="EMBL/GenBank/DDBJ databases">
        <authorList>
            <consortium name="Aspergillus chevalieri M1 genome sequencing consortium"/>
            <person name="Kazuki M."/>
            <person name="Futagami T."/>
        </authorList>
    </citation>
    <scope>NUCLEOTIDE SEQUENCE</scope>
    <source>
        <strain evidence="1">M1</strain>
    </source>
</reference>